<proteinExistence type="predicted"/>
<sequence length="154" mass="17726">MVKTSSHMMRKVFLRKVLLHSVGPSILPQEDDWAEELSNPEAKNFFGMLKAVETPLKHLPPDNHMVEDWFATQKLISGLGLPKEDSEITEYKFCGSHRYKICKKKRGKRRKLEPKRSMKTMYRTVVDKSSMFITDDVILIGKFVGVLPTMSVGR</sequence>
<evidence type="ECO:0000313" key="2">
    <source>
        <dbReference type="Proteomes" id="UP001060085"/>
    </source>
</evidence>
<keyword evidence="2" id="KW-1185">Reference proteome</keyword>
<reference evidence="2" key="1">
    <citation type="journal article" date="2023" name="Nat. Plants">
        <title>Single-cell RNA sequencing provides a high-resolution roadmap for understanding the multicellular compartmentation of specialized metabolism.</title>
        <authorList>
            <person name="Sun S."/>
            <person name="Shen X."/>
            <person name="Li Y."/>
            <person name="Li Y."/>
            <person name="Wang S."/>
            <person name="Li R."/>
            <person name="Zhang H."/>
            <person name="Shen G."/>
            <person name="Guo B."/>
            <person name="Wei J."/>
            <person name="Xu J."/>
            <person name="St-Pierre B."/>
            <person name="Chen S."/>
            <person name="Sun C."/>
        </authorList>
    </citation>
    <scope>NUCLEOTIDE SEQUENCE [LARGE SCALE GENOMIC DNA]</scope>
</reference>
<gene>
    <name evidence="1" type="ORF">M9H77_27151</name>
</gene>
<comment type="caution">
    <text evidence="1">The sequence shown here is derived from an EMBL/GenBank/DDBJ whole genome shotgun (WGS) entry which is preliminary data.</text>
</comment>
<protein>
    <submittedName>
        <fullName evidence="1">Uncharacterized protein</fullName>
    </submittedName>
</protein>
<evidence type="ECO:0000313" key="1">
    <source>
        <dbReference type="EMBL" id="KAI5658358.1"/>
    </source>
</evidence>
<organism evidence="1 2">
    <name type="scientific">Catharanthus roseus</name>
    <name type="common">Madagascar periwinkle</name>
    <name type="synonym">Vinca rosea</name>
    <dbReference type="NCBI Taxonomy" id="4058"/>
    <lineage>
        <taxon>Eukaryota</taxon>
        <taxon>Viridiplantae</taxon>
        <taxon>Streptophyta</taxon>
        <taxon>Embryophyta</taxon>
        <taxon>Tracheophyta</taxon>
        <taxon>Spermatophyta</taxon>
        <taxon>Magnoliopsida</taxon>
        <taxon>eudicotyledons</taxon>
        <taxon>Gunneridae</taxon>
        <taxon>Pentapetalae</taxon>
        <taxon>asterids</taxon>
        <taxon>lamiids</taxon>
        <taxon>Gentianales</taxon>
        <taxon>Apocynaceae</taxon>
        <taxon>Rauvolfioideae</taxon>
        <taxon>Vinceae</taxon>
        <taxon>Catharanthinae</taxon>
        <taxon>Catharanthus</taxon>
    </lineage>
</organism>
<dbReference type="Proteomes" id="UP001060085">
    <property type="component" value="Linkage Group LG06"/>
</dbReference>
<name>A0ACC0AFY8_CATRO</name>
<accession>A0ACC0AFY8</accession>
<dbReference type="EMBL" id="CM044706">
    <property type="protein sequence ID" value="KAI5658358.1"/>
    <property type="molecule type" value="Genomic_DNA"/>
</dbReference>